<dbReference type="EMBL" id="CAEZXB010000010">
    <property type="protein sequence ID" value="CAB4675466.1"/>
    <property type="molecule type" value="Genomic_DNA"/>
</dbReference>
<protein>
    <submittedName>
        <fullName evidence="3">Unannotated protein</fullName>
    </submittedName>
</protein>
<feature type="transmembrane region" description="Helical" evidence="1">
    <location>
        <begin position="6"/>
        <end position="25"/>
    </location>
</feature>
<keyword evidence="1" id="KW-1133">Transmembrane helix</keyword>
<dbReference type="AlphaFoldDB" id="A0A6J7B860"/>
<evidence type="ECO:0000256" key="1">
    <source>
        <dbReference type="SAM" id="Phobius"/>
    </source>
</evidence>
<organism evidence="3">
    <name type="scientific">freshwater metagenome</name>
    <dbReference type="NCBI Taxonomy" id="449393"/>
    <lineage>
        <taxon>unclassified sequences</taxon>
        <taxon>metagenomes</taxon>
        <taxon>ecological metagenomes</taxon>
    </lineage>
</organism>
<proteinExistence type="predicted"/>
<dbReference type="EMBL" id="CAFBAA010000007">
    <property type="protein sequence ID" value="CAB4841736.1"/>
    <property type="molecule type" value="Genomic_DNA"/>
</dbReference>
<evidence type="ECO:0000313" key="3">
    <source>
        <dbReference type="EMBL" id="CAB4841736.1"/>
    </source>
</evidence>
<keyword evidence="1" id="KW-0812">Transmembrane</keyword>
<name>A0A6J7B860_9ZZZZ</name>
<accession>A0A6J7B860</accession>
<gene>
    <name evidence="2" type="ORF">UFOPK2342_00746</name>
    <name evidence="3" type="ORF">UFOPK3266_00465</name>
</gene>
<sequence>MNTWGWVALFLGILVVGTVINLLLIRRVWRSGKRLRSEISAIRGQVKRQ</sequence>
<keyword evidence="1" id="KW-0472">Membrane</keyword>
<evidence type="ECO:0000313" key="2">
    <source>
        <dbReference type="EMBL" id="CAB4675466.1"/>
    </source>
</evidence>
<reference evidence="3" key="1">
    <citation type="submission" date="2020-05" db="EMBL/GenBank/DDBJ databases">
        <authorList>
            <person name="Chiriac C."/>
            <person name="Salcher M."/>
            <person name="Ghai R."/>
            <person name="Kavagutti S V."/>
        </authorList>
    </citation>
    <scope>NUCLEOTIDE SEQUENCE</scope>
</reference>